<dbReference type="Gene3D" id="2.60.40.10">
    <property type="entry name" value="Immunoglobulins"/>
    <property type="match status" value="9"/>
</dbReference>
<keyword evidence="4" id="KW-0675">Receptor</keyword>
<dbReference type="CDD" id="cd00102">
    <property type="entry name" value="IPT"/>
    <property type="match status" value="3"/>
</dbReference>
<evidence type="ECO:0000256" key="1">
    <source>
        <dbReference type="ARBA" id="ARBA00022729"/>
    </source>
</evidence>
<dbReference type="InterPro" id="IPR013320">
    <property type="entry name" value="ConA-like_dom_sf"/>
</dbReference>
<dbReference type="SUPFAM" id="SSF81296">
    <property type="entry name" value="E set domains"/>
    <property type="match status" value="7"/>
</dbReference>
<dbReference type="InterPro" id="IPR014756">
    <property type="entry name" value="Ig_E-set"/>
</dbReference>
<reference evidence="5" key="1">
    <citation type="submission" date="2014-09" db="EMBL/GenBank/DDBJ databases">
        <authorList>
            <person name="Sharma Rahul"/>
            <person name="Thines Marco"/>
        </authorList>
    </citation>
    <scope>NUCLEOTIDE SEQUENCE [LARGE SCALE GENOMIC DNA]</scope>
</reference>
<evidence type="ECO:0000256" key="2">
    <source>
        <dbReference type="SAM" id="SignalP"/>
    </source>
</evidence>
<dbReference type="PANTHER" id="PTHR46769">
    <property type="entry name" value="POLYCYSTIC KIDNEY AND HEPATIC DISEASE 1 (AUTOSOMAL RECESSIVE)-LIKE 1"/>
    <property type="match status" value="1"/>
</dbReference>
<dbReference type="EMBL" id="CCYD01002047">
    <property type="protein sequence ID" value="CEG46461.1"/>
    <property type="molecule type" value="Genomic_DNA"/>
</dbReference>
<dbReference type="RefSeq" id="XP_024582830.1">
    <property type="nucleotide sequence ID" value="XM_024717319.1"/>
</dbReference>
<dbReference type="Proteomes" id="UP000054928">
    <property type="component" value="Unassembled WGS sequence"/>
</dbReference>
<dbReference type="InterPro" id="IPR013783">
    <property type="entry name" value="Ig-like_fold"/>
</dbReference>
<dbReference type="CDD" id="cd00603">
    <property type="entry name" value="IPT_PCSR"/>
    <property type="match status" value="2"/>
</dbReference>
<evidence type="ECO:0000313" key="4">
    <source>
        <dbReference type="EMBL" id="CEG46461.1"/>
    </source>
</evidence>
<feature type="chain" id="PRO_5006058968" evidence="2">
    <location>
        <begin position="20"/>
        <end position="1428"/>
    </location>
</feature>
<organism evidence="4 5">
    <name type="scientific">Plasmopara halstedii</name>
    <name type="common">Downy mildew of sunflower</name>
    <dbReference type="NCBI Taxonomy" id="4781"/>
    <lineage>
        <taxon>Eukaryota</taxon>
        <taxon>Sar</taxon>
        <taxon>Stramenopiles</taxon>
        <taxon>Oomycota</taxon>
        <taxon>Peronosporomycetes</taxon>
        <taxon>Peronosporales</taxon>
        <taxon>Peronosporaceae</taxon>
        <taxon>Plasmopara</taxon>
    </lineage>
</organism>
<dbReference type="InterPro" id="IPR002909">
    <property type="entry name" value="IPT_dom"/>
</dbReference>
<proteinExistence type="predicted"/>
<evidence type="ECO:0000313" key="5">
    <source>
        <dbReference type="Proteomes" id="UP000054928"/>
    </source>
</evidence>
<dbReference type="OMA" id="FQLECIA"/>
<name>A0A0P1AVT8_PLAHL</name>
<dbReference type="STRING" id="4781.A0A0P1AVT8"/>
<dbReference type="Gene3D" id="2.60.120.200">
    <property type="match status" value="1"/>
</dbReference>
<dbReference type="PANTHER" id="PTHR46769:SF2">
    <property type="entry name" value="FIBROCYSTIN-L ISOFORM 2 PRECURSOR-RELATED"/>
    <property type="match status" value="1"/>
</dbReference>
<feature type="domain" description="IPT/TIG" evidence="3">
    <location>
        <begin position="1165"/>
        <end position="1257"/>
    </location>
</feature>
<dbReference type="GeneID" id="36397916"/>
<sequence length="1428" mass="154900">MPLCVLLLHVLVLTISVYADLTQDPIVSLLPRHLVAFYPLLTDSRDYAPFGSTNGFAQDGYSRTIITSKLGARLEQGTGLDFPIPLHSRIFPQLTIGAWVQAGEAMAVNDGWNGSSFGRSMCVMNGTWTVGGELVKDYKVKIDEWSLVAAVLDTNVTYFYMDGKLVEVKMSSKGMASSTLVAGAAVGQTFGGFTGYLKAIFLFDVALSEVELNTLTNAIATNQTNTPQAPPTTLVTDAVVKLEPKLHFYRKDHLQPLVSVRQAVDIDREEYNVALPTVNDAELLSVRLVYAGDIADDTLSPVADAEFTVWSLQPKQRKLHVGSLVTVQGTPMFDEHTSMCRINEDIIFDPIKVTAHSITCQIPELSKQNTIKFDISQNGISYTSLGEFQLLERPIIFRILPVQLIRTFKPQVVDIFGTNFAKLISLSCSIGGVIVPATFLSSSRVQCEVESIRYASLSSVGIDVSVNGVDFSDEPTDLELLSAPSIDRLSPDNGPTKGGTLVEIYGRDFVDNVRYSILTDDVDYVNPNLLRWRTTGANFAESKTLQLRIEGQVYPEITDLQFTYTAAPRISSVFPQTVPVWSETVLAISGNGFGDFSNLSCSFVKVTSTESLSNSSLWLSNAAFKTSSILQCPTPKLSEPGLYAVSVSNNAQDFSLPSNGVRITVYNELLLESASVLAGPATGGTNVDVIGKNFVNSTNVACRFGESQGRAVFISILIIRCISPAWAPEIGSYGLAPVALRIALNGLDFSNSSLLFQYYAPPMINTIFPWSISINSTLSLTLSGNYLVSFGGVICRIGPSLLIPGIVRNGGRLVQCATHQTPFTPGMVEASVSLNGGNDFTLSRVNLLVHEPIIIRNIDMPYIAKNVTSSITVRGQGFIKGIATKCAFGDLLTNASVITPELLTCPIPSTISRGHDYELRISLNNGYQSSSSVGHVYVYDLPSFNTVSLTFLDHMQQIHVRGSGFVLNESFSLAIECRLDDFARVTARVNNGSSLYCVVPEMESNGDDFRNVRLSFQIGPSIISTDLSFTYAYTPTFVAQDPGDVPGRMILDLQAFNSSLNPVMSHINATILPNSHLKLYDISPKIVERGKAINITVHGHDFIRARTFCHFSSNFEPILAVVTSPAFALCAFDDARAETGSVTLALSLERVRPSIATAAFALIDAPKILSIYPRRGPLQGGTKVVVTGTDFANNVALYCHFDEQAQVSATRLTAMMLECLTPRSYSGRNAKDMPYLISMSPSFGSVEGGTIVNFYGRWLNVSDDFVVCTFGTSQATNVVIINSTSVIATSPSSFEGAGKVSVKCTLDGEAITPVDWSYDYLLSPWILSVTPQLGLESSSTQILVQGTGFSTKYPMICQIGNHASPAIVQSSFQVKCVAPPHTFGLVYVSVTFDGIPFRNSSIVFEYLAEPILLQVIPPLGSETGVVML</sequence>
<dbReference type="SMART" id="SM00429">
    <property type="entry name" value="IPT"/>
    <property type="match status" value="5"/>
</dbReference>
<feature type="domain" description="IPT/TIG" evidence="3">
    <location>
        <begin position="483"/>
        <end position="565"/>
    </location>
</feature>
<evidence type="ECO:0000259" key="3">
    <source>
        <dbReference type="SMART" id="SM00429"/>
    </source>
</evidence>
<feature type="signal peptide" evidence="2">
    <location>
        <begin position="1"/>
        <end position="19"/>
    </location>
</feature>
<feature type="domain" description="IPT/TIG" evidence="3">
    <location>
        <begin position="1323"/>
        <end position="1407"/>
    </location>
</feature>
<feature type="domain" description="IPT/TIG" evidence="3">
    <location>
        <begin position="668"/>
        <end position="759"/>
    </location>
</feature>
<accession>A0A0P1AVT8</accession>
<keyword evidence="1 2" id="KW-0732">Signal</keyword>
<dbReference type="SUPFAM" id="SSF49899">
    <property type="entry name" value="Concanavalin A-like lectins/glucanases"/>
    <property type="match status" value="1"/>
</dbReference>
<dbReference type="OrthoDB" id="124527at2759"/>
<dbReference type="InterPro" id="IPR052387">
    <property type="entry name" value="Fibrocystin"/>
</dbReference>
<protein>
    <submittedName>
        <fullName evidence="4">Plexins (Functional semaphorin receptors)</fullName>
    </submittedName>
</protein>
<dbReference type="Pfam" id="PF01833">
    <property type="entry name" value="TIG"/>
    <property type="match status" value="7"/>
</dbReference>
<feature type="domain" description="IPT/TIG" evidence="3">
    <location>
        <begin position="567"/>
        <end position="661"/>
    </location>
</feature>
<keyword evidence="5" id="KW-1185">Reference proteome</keyword>